<evidence type="ECO:0000259" key="9">
    <source>
        <dbReference type="Pfam" id="PF13847"/>
    </source>
</evidence>
<dbReference type="Gene3D" id="3.40.50.150">
    <property type="entry name" value="Vaccinia Virus protein VP39"/>
    <property type="match status" value="1"/>
</dbReference>
<organism evidence="10 11">
    <name type="scientific">Porites lobata</name>
    <dbReference type="NCBI Taxonomy" id="104759"/>
    <lineage>
        <taxon>Eukaryota</taxon>
        <taxon>Metazoa</taxon>
        <taxon>Cnidaria</taxon>
        <taxon>Anthozoa</taxon>
        <taxon>Hexacorallia</taxon>
        <taxon>Scleractinia</taxon>
        <taxon>Fungiina</taxon>
        <taxon>Poritidae</taxon>
        <taxon>Porites</taxon>
    </lineage>
</organism>
<comment type="caution">
    <text evidence="10">The sequence shown here is derived from an EMBL/GenBank/DDBJ whole genome shotgun (WGS) entry which is preliminary data.</text>
</comment>
<dbReference type="InterPro" id="IPR025714">
    <property type="entry name" value="Methyltranfer_dom"/>
</dbReference>
<dbReference type="InterPro" id="IPR029063">
    <property type="entry name" value="SAM-dependent_MTases_sf"/>
</dbReference>
<dbReference type="PROSITE" id="PS51600">
    <property type="entry name" value="SAM_GNMT"/>
    <property type="match status" value="1"/>
</dbReference>
<dbReference type="SUPFAM" id="SSF53335">
    <property type="entry name" value="S-adenosyl-L-methionine-dependent methyltransferases"/>
    <property type="match status" value="1"/>
</dbReference>
<evidence type="ECO:0000256" key="7">
    <source>
        <dbReference type="ARBA" id="ARBA00048261"/>
    </source>
</evidence>
<dbReference type="Pfam" id="PF13847">
    <property type="entry name" value="Methyltransf_31"/>
    <property type="match status" value="1"/>
</dbReference>
<dbReference type="PANTHER" id="PTHR16458">
    <property type="entry name" value="GLYCINE N-METHYLTRANSFERASE"/>
    <property type="match status" value="1"/>
</dbReference>
<dbReference type="Gene3D" id="3.30.46.10">
    <property type="entry name" value="Glycine N-methyltransferase, chain A, domain 1"/>
    <property type="match status" value="1"/>
</dbReference>
<evidence type="ECO:0000256" key="1">
    <source>
        <dbReference type="ARBA" id="ARBA00011999"/>
    </source>
</evidence>
<evidence type="ECO:0000313" key="10">
    <source>
        <dbReference type="EMBL" id="CAH3140795.1"/>
    </source>
</evidence>
<keyword evidence="4 8" id="KW-0808">Transferase</keyword>
<comment type="catalytic activity">
    <reaction evidence="7">
        <text>glycine + S-adenosyl-L-methionine = sarcosine + S-adenosyl-L-homocysteine + H(+)</text>
        <dbReference type="Rhea" id="RHEA:19937"/>
        <dbReference type="ChEBI" id="CHEBI:15378"/>
        <dbReference type="ChEBI" id="CHEBI:57305"/>
        <dbReference type="ChEBI" id="CHEBI:57433"/>
        <dbReference type="ChEBI" id="CHEBI:57856"/>
        <dbReference type="ChEBI" id="CHEBI:59789"/>
        <dbReference type="EC" id="2.1.1.20"/>
    </reaction>
    <physiologicalReaction direction="left-to-right" evidence="7">
        <dbReference type="Rhea" id="RHEA:19938"/>
    </physiologicalReaction>
</comment>
<dbReference type="InterPro" id="IPR014369">
    <property type="entry name" value="Gly/Sar_N_MeTrfase"/>
</dbReference>
<dbReference type="EMBL" id="CALNXK010000065">
    <property type="protein sequence ID" value="CAH3140795.1"/>
    <property type="molecule type" value="Genomic_DNA"/>
</dbReference>
<dbReference type="EC" id="2.1.1.20" evidence="1"/>
<keyword evidence="3 8" id="KW-0489">Methyltransferase</keyword>
<dbReference type="CDD" id="cd02440">
    <property type="entry name" value="AdoMet_MTases"/>
    <property type="match status" value="1"/>
</dbReference>
<evidence type="ECO:0000256" key="3">
    <source>
        <dbReference type="ARBA" id="ARBA00022603"/>
    </source>
</evidence>
<proteinExistence type="inferred from homology"/>
<dbReference type="Proteomes" id="UP001159405">
    <property type="component" value="Unassembled WGS sequence"/>
</dbReference>
<evidence type="ECO:0000256" key="6">
    <source>
        <dbReference type="ARBA" id="ARBA00022954"/>
    </source>
</evidence>
<gene>
    <name evidence="10" type="ORF">PLOB_00041389</name>
</gene>
<protein>
    <recommendedName>
        <fullName evidence="2">Glycine N-methyltransferase</fullName>
        <ecNumber evidence="1">2.1.1.20</ecNumber>
    </recommendedName>
</protein>
<sequence length="315" mass="35692">MVDSVYRTRSLGIGVSGIPDQYADGKAARVWQHYIGGHKKRTESYREFFCNLLNENGIRHILDVACGTGVDSIMLLENNFKVTSTDASDKMLKQAWKIRWQRRKEEAFDNWEIEEGNWLSLQETQITVPEGGFDAVICLGNSFAHLPDFPGDLSNQKLAIENFKDMLKPGGVLFIDHRNYDAILDTGKAPSKNLYYNSDCIEGIKTSVLYVDGRESMITLDYTVDPSKASEDFMEEGEEPKAKKRKSTDGEVSKFRLSYCPLRLKTFRSLLKGIFGEEVRHEVFGDFEPLGKVELPAYYVHMIWKATSENGVAAT</sequence>
<dbReference type="PIRSF" id="PIRSF000385">
    <property type="entry name" value="Gly_N-mtase"/>
    <property type="match status" value="1"/>
</dbReference>
<name>A0ABN8PFW6_9CNID</name>
<evidence type="ECO:0000256" key="4">
    <source>
        <dbReference type="ARBA" id="ARBA00022679"/>
    </source>
</evidence>
<dbReference type="PANTHER" id="PTHR16458:SF2">
    <property type="entry name" value="GLYCINE N-METHYLTRANSFERASE"/>
    <property type="match status" value="1"/>
</dbReference>
<keyword evidence="6" id="KW-0290">Folate-binding</keyword>
<feature type="domain" description="Methyltransferase" evidence="9">
    <location>
        <begin position="60"/>
        <end position="205"/>
    </location>
</feature>
<evidence type="ECO:0000256" key="8">
    <source>
        <dbReference type="PIRNR" id="PIRNR000385"/>
    </source>
</evidence>
<evidence type="ECO:0000256" key="2">
    <source>
        <dbReference type="ARBA" id="ARBA00019972"/>
    </source>
</evidence>
<keyword evidence="11" id="KW-1185">Reference proteome</keyword>
<reference evidence="10 11" key="1">
    <citation type="submission" date="2022-05" db="EMBL/GenBank/DDBJ databases">
        <authorList>
            <consortium name="Genoscope - CEA"/>
            <person name="William W."/>
        </authorList>
    </citation>
    <scope>NUCLEOTIDE SEQUENCE [LARGE SCALE GENOMIC DNA]</scope>
</reference>
<evidence type="ECO:0000313" key="11">
    <source>
        <dbReference type="Proteomes" id="UP001159405"/>
    </source>
</evidence>
<accession>A0ABN8PFW6</accession>
<keyword evidence="5 8" id="KW-0949">S-adenosyl-L-methionine</keyword>
<evidence type="ECO:0000256" key="5">
    <source>
        <dbReference type="ARBA" id="ARBA00022691"/>
    </source>
</evidence>
<comment type="similarity">
    <text evidence="8">Belongs to the class I-like SAM-binding methyltransferase superfamily. Glycine N-methyltransferase family.</text>
</comment>